<feature type="compositionally biased region" description="Basic residues" evidence="1">
    <location>
        <begin position="294"/>
        <end position="305"/>
    </location>
</feature>
<name>A0AAW0PND0_9GOBI</name>
<feature type="compositionally biased region" description="Basic and acidic residues" evidence="1">
    <location>
        <begin position="340"/>
        <end position="353"/>
    </location>
</feature>
<evidence type="ECO:0000256" key="1">
    <source>
        <dbReference type="SAM" id="MobiDB-lite"/>
    </source>
</evidence>
<feature type="compositionally biased region" description="Basic and acidic residues" evidence="1">
    <location>
        <begin position="360"/>
        <end position="384"/>
    </location>
</feature>
<accession>A0AAW0PND0</accession>
<reference evidence="3" key="1">
    <citation type="submission" date="2024-04" db="EMBL/GenBank/DDBJ databases">
        <title>Salinicola lusitanus LLJ914,a marine bacterium isolated from the Okinawa Trough.</title>
        <authorList>
            <person name="Li J."/>
        </authorList>
    </citation>
    <scope>NUCLEOTIDE SEQUENCE [LARGE SCALE GENOMIC DNA]</scope>
</reference>
<feature type="compositionally biased region" description="Basic and acidic residues" evidence="1">
    <location>
        <begin position="306"/>
        <end position="333"/>
    </location>
</feature>
<gene>
    <name evidence="2" type="ORF">WMY93_007945</name>
</gene>
<dbReference type="EMBL" id="JBBPFD010000005">
    <property type="protein sequence ID" value="KAK7925635.1"/>
    <property type="molecule type" value="Genomic_DNA"/>
</dbReference>
<keyword evidence="3" id="KW-1185">Reference proteome</keyword>
<protein>
    <submittedName>
        <fullName evidence="2">Uncharacterized protein</fullName>
    </submittedName>
</protein>
<feature type="compositionally biased region" description="Basic residues" evidence="1">
    <location>
        <begin position="385"/>
        <end position="405"/>
    </location>
</feature>
<evidence type="ECO:0000313" key="2">
    <source>
        <dbReference type="EMBL" id="KAK7925635.1"/>
    </source>
</evidence>
<evidence type="ECO:0000313" key="3">
    <source>
        <dbReference type="Proteomes" id="UP001460270"/>
    </source>
</evidence>
<sequence>MTIVNPGGIEEDFRFTGNESWNLDMFSTSPAFLSSSMYGSYRFTFELKDVLDRYSWQFCDGDSPEMRIWETRLYKQEVMYVVLVHSPSDDRFTQHPLLEEDENICAFREEPEPHFIWRPQAMCEEHRFKLDWTRDSVSAFQFIDLSAEFGRNKLRRSLRYCEKGKSTLKERTFESRTKATREVYQLWPFPKKLERYSAEFGRNKLRRSLRYCEEGESPLKGRTFESRTKPREKCTSCGFPQEEKGREREKKRKKRERERRDKEREKERQRRGGRERREEREKGERERERDKGKSQRGRKERKKEREKRERGGIKKERKKEKGEGERERREKGERGRKRREREGEKRERKGERERKKRKGERRDKEREKERKGEGGERRDKERGRKERKKGKRERRERRIKKRKKEKERGERERRERDKREGERRERKEELVREKGEKKEKKEREKKERREREREEEKKEKKGERREKEREWERREKEKGSFIWSERGNTAWTHKKLNRQVDNDYLSKISQYHRFPVPAYPRPELHVFHLSHSTDLRGLRGISADGGFRDPNGSRGLKLVWFSLTVTPADLSRAESRRMKRVRPGGEGGRCDTEESWTKPFLSKFATSPAFLSSSRYGSYRLTFDLRDVLDRYSEQFCGGKTPVMRIWRTELYQQNPSENRRFSQHPLLTEQENSICAFREEPEPHFIWRPQAMCETHRFELKKNQDDSVSASVLPGRPQWFVWDHVTLALVVEDQVLHFTKKNLRRSLRFCEKGDRQVNHTTKFQKYDHANKAVKKLWPESGDLERFDPRALNIPVDAAAAPEDQEESEESEEQEESEESEEPEDLENLLERFASLKTN</sequence>
<feature type="compositionally biased region" description="Basic and acidic residues" evidence="1">
    <location>
        <begin position="220"/>
        <end position="234"/>
    </location>
</feature>
<proteinExistence type="predicted"/>
<organism evidence="2 3">
    <name type="scientific">Mugilogobius chulae</name>
    <name type="common">yellowstripe goby</name>
    <dbReference type="NCBI Taxonomy" id="88201"/>
    <lineage>
        <taxon>Eukaryota</taxon>
        <taxon>Metazoa</taxon>
        <taxon>Chordata</taxon>
        <taxon>Craniata</taxon>
        <taxon>Vertebrata</taxon>
        <taxon>Euteleostomi</taxon>
        <taxon>Actinopterygii</taxon>
        <taxon>Neopterygii</taxon>
        <taxon>Teleostei</taxon>
        <taxon>Neoteleostei</taxon>
        <taxon>Acanthomorphata</taxon>
        <taxon>Gobiaria</taxon>
        <taxon>Gobiiformes</taxon>
        <taxon>Gobioidei</taxon>
        <taxon>Gobiidae</taxon>
        <taxon>Gobionellinae</taxon>
        <taxon>Mugilogobius</taxon>
    </lineage>
</organism>
<comment type="caution">
    <text evidence="2">The sequence shown here is derived from an EMBL/GenBank/DDBJ whole genome shotgun (WGS) entry which is preliminary data.</text>
</comment>
<feature type="compositionally biased region" description="Basic and acidic residues" evidence="1">
    <location>
        <begin position="258"/>
        <end position="293"/>
    </location>
</feature>
<feature type="compositionally biased region" description="Basic and acidic residues" evidence="1">
    <location>
        <begin position="406"/>
        <end position="459"/>
    </location>
</feature>
<dbReference type="AlphaFoldDB" id="A0AAW0PND0"/>
<dbReference type="Proteomes" id="UP001460270">
    <property type="component" value="Unassembled WGS sequence"/>
</dbReference>
<feature type="region of interest" description="Disordered" evidence="1">
    <location>
        <begin position="790"/>
        <end position="828"/>
    </location>
</feature>
<feature type="region of interest" description="Disordered" evidence="1">
    <location>
        <begin position="220"/>
        <end position="459"/>
    </location>
</feature>
<feature type="compositionally biased region" description="Acidic residues" evidence="1">
    <location>
        <begin position="803"/>
        <end position="828"/>
    </location>
</feature>